<dbReference type="InterPro" id="IPR050399">
    <property type="entry name" value="HPr"/>
</dbReference>
<dbReference type="GO" id="GO:0005737">
    <property type="term" value="C:cytoplasm"/>
    <property type="evidence" value="ECO:0007669"/>
    <property type="project" value="UniProtKB-SubCell"/>
</dbReference>
<evidence type="ECO:0000256" key="3">
    <source>
        <dbReference type="ARBA" id="ARBA00020422"/>
    </source>
</evidence>
<dbReference type="PANTHER" id="PTHR33705">
    <property type="entry name" value="PHOSPHOCARRIER PROTEIN HPR"/>
    <property type="match status" value="1"/>
</dbReference>
<gene>
    <name evidence="7" type="ORF">BMYO_0250</name>
</gene>
<dbReference type="Gene3D" id="3.30.1340.10">
    <property type="entry name" value="HPr-like"/>
    <property type="match status" value="1"/>
</dbReference>
<proteinExistence type="predicted"/>
<comment type="function">
    <text evidence="1">General (non sugar-specific) component of the phosphoenolpyruvate-dependent sugar phosphotransferase system (sugar PTS). This major carbohydrate active-transport system catalyzes the phosphorylation of incoming sugar substrates concomitantly with their translocation across the cell membrane. The phosphoryl group from phosphoenolpyruvate (PEP) is transferred to the phosphoryl carrier protein HPr by enzyme I. Phospho-HPr then transfers it to the PTS EIIA domain.</text>
</comment>
<accession>A0A261FSG3</accession>
<dbReference type="PANTHER" id="PTHR33705:SF2">
    <property type="entry name" value="PHOSPHOCARRIER PROTEIN NPR"/>
    <property type="match status" value="1"/>
</dbReference>
<dbReference type="AlphaFoldDB" id="A0A261FSG3"/>
<evidence type="ECO:0000256" key="2">
    <source>
        <dbReference type="ARBA" id="ARBA00004496"/>
    </source>
</evidence>
<name>A0A261FSG3_9BIFI</name>
<feature type="domain" description="HPr" evidence="6">
    <location>
        <begin position="1"/>
        <end position="108"/>
    </location>
</feature>
<reference evidence="7 8" key="1">
    <citation type="journal article" date="2017" name="BMC Genomics">
        <title>Comparative genomic and phylogenomic analyses of the Bifidobacteriaceae family.</title>
        <authorList>
            <person name="Lugli G.A."/>
            <person name="Milani C."/>
            <person name="Turroni F."/>
            <person name="Duranti S."/>
            <person name="Mancabelli L."/>
            <person name="Mangifesta M."/>
            <person name="Ferrario C."/>
            <person name="Modesto M."/>
            <person name="Mattarelli P."/>
            <person name="Jiri K."/>
            <person name="van Sinderen D."/>
            <person name="Ventura M."/>
        </authorList>
    </citation>
    <scope>NUCLEOTIDE SEQUENCE [LARGE SCALE GENOMIC DNA]</scope>
    <source>
        <strain evidence="7 8">DSM 100196</strain>
    </source>
</reference>
<dbReference type="NCBIfam" id="TIGR01003">
    <property type="entry name" value="PTS_HPr_family"/>
    <property type="match status" value="1"/>
</dbReference>
<dbReference type="PROSITE" id="PS00369">
    <property type="entry name" value="PTS_HPR_HIS"/>
    <property type="match status" value="1"/>
</dbReference>
<dbReference type="InterPro" id="IPR000032">
    <property type="entry name" value="HPr-like"/>
</dbReference>
<evidence type="ECO:0000313" key="7">
    <source>
        <dbReference type="EMBL" id="OZG61736.1"/>
    </source>
</evidence>
<dbReference type="Proteomes" id="UP000216871">
    <property type="component" value="Unassembled WGS sequence"/>
</dbReference>
<dbReference type="PRINTS" id="PR00107">
    <property type="entry name" value="PHOSPHOCPHPR"/>
</dbReference>
<dbReference type="CDD" id="cd00367">
    <property type="entry name" value="PTS-HPr_like"/>
    <property type="match status" value="1"/>
</dbReference>
<dbReference type="Pfam" id="PF00381">
    <property type="entry name" value="PTS-HPr"/>
    <property type="match status" value="1"/>
</dbReference>
<keyword evidence="4" id="KW-0963">Cytoplasm</keyword>
<evidence type="ECO:0000256" key="1">
    <source>
        <dbReference type="ARBA" id="ARBA00003681"/>
    </source>
</evidence>
<dbReference type="InterPro" id="IPR001020">
    <property type="entry name" value="PTS_HPr_His_P_site"/>
</dbReference>
<keyword evidence="8" id="KW-1185">Reference proteome</keyword>
<evidence type="ECO:0000256" key="5">
    <source>
        <dbReference type="ARBA" id="ARBA00022683"/>
    </source>
</evidence>
<dbReference type="SUPFAM" id="SSF55594">
    <property type="entry name" value="HPr-like"/>
    <property type="match status" value="1"/>
</dbReference>
<dbReference type="GO" id="GO:0009401">
    <property type="term" value="P:phosphoenolpyruvate-dependent sugar phosphotransferase system"/>
    <property type="evidence" value="ECO:0007669"/>
    <property type="project" value="UniProtKB-KW"/>
</dbReference>
<dbReference type="PROSITE" id="PS51350">
    <property type="entry name" value="PTS_HPR_DOM"/>
    <property type="match status" value="1"/>
</dbReference>
<dbReference type="RefSeq" id="WP_094666774.1">
    <property type="nucleotide sequence ID" value="NZ_MWWW01000002.1"/>
</dbReference>
<keyword evidence="5" id="KW-0598">Phosphotransferase system</keyword>
<dbReference type="InterPro" id="IPR035895">
    <property type="entry name" value="HPr-like_sf"/>
</dbReference>
<evidence type="ECO:0000313" key="8">
    <source>
        <dbReference type="Proteomes" id="UP000216871"/>
    </source>
</evidence>
<protein>
    <recommendedName>
        <fullName evidence="3">Phosphocarrier protein HPr</fullName>
    </recommendedName>
</protein>
<comment type="caution">
    <text evidence="7">The sequence shown here is derived from an EMBL/GenBank/DDBJ whole genome shotgun (WGS) entry which is preliminary data.</text>
</comment>
<dbReference type="EMBL" id="MWWW01000002">
    <property type="protein sequence ID" value="OZG61736.1"/>
    <property type="molecule type" value="Genomic_DNA"/>
</dbReference>
<dbReference type="OrthoDB" id="9809047at2"/>
<comment type="subcellular location">
    <subcellularLocation>
        <location evidence="2">Cytoplasm</location>
    </subcellularLocation>
</comment>
<organism evidence="7 8">
    <name type="scientific">Bifidobacterium myosotis</name>
    <dbReference type="NCBI Taxonomy" id="1630166"/>
    <lineage>
        <taxon>Bacteria</taxon>
        <taxon>Bacillati</taxon>
        <taxon>Actinomycetota</taxon>
        <taxon>Actinomycetes</taxon>
        <taxon>Bifidobacteriales</taxon>
        <taxon>Bifidobacteriaceae</taxon>
        <taxon>Bifidobacterium</taxon>
    </lineage>
</organism>
<evidence type="ECO:0000259" key="6">
    <source>
        <dbReference type="PROSITE" id="PS51350"/>
    </source>
</evidence>
<evidence type="ECO:0000256" key="4">
    <source>
        <dbReference type="ARBA" id="ARBA00022490"/>
    </source>
</evidence>
<sequence>MITRTVTVGSAMGLHARPAAIFATAVEQTGLDVVLWHDGEEADAASALDIMALGIAGGETVTIGVDEGQAGANAGANAGAGAADATVEAIRAKLDGLAAMLARDFDAVDAVDGV</sequence>